<keyword evidence="5" id="KW-1185">Reference proteome</keyword>
<dbReference type="Proteomes" id="UP001501459">
    <property type="component" value="Unassembled WGS sequence"/>
</dbReference>
<protein>
    <submittedName>
        <fullName evidence="4">Nucleoside hydrolase</fullName>
    </submittedName>
</protein>
<dbReference type="Gene3D" id="3.90.245.10">
    <property type="entry name" value="Ribonucleoside hydrolase-like"/>
    <property type="match status" value="1"/>
</dbReference>
<dbReference type="GO" id="GO:0016787">
    <property type="term" value="F:hydrolase activity"/>
    <property type="evidence" value="ECO:0007669"/>
    <property type="project" value="UniProtKB-KW"/>
</dbReference>
<feature type="domain" description="Inosine/uridine-preferring nucleoside hydrolase" evidence="3">
    <location>
        <begin position="5"/>
        <end position="299"/>
    </location>
</feature>
<evidence type="ECO:0000259" key="3">
    <source>
        <dbReference type="Pfam" id="PF01156"/>
    </source>
</evidence>
<dbReference type="EMBL" id="BAAADM010000032">
    <property type="protein sequence ID" value="GAA0437418.1"/>
    <property type="molecule type" value="Genomic_DNA"/>
</dbReference>
<evidence type="ECO:0000313" key="5">
    <source>
        <dbReference type="Proteomes" id="UP001501459"/>
    </source>
</evidence>
<name>A0ABN0Z8S8_9BACI</name>
<comment type="caution">
    <text evidence="4">The sequence shown here is derived from an EMBL/GenBank/DDBJ whole genome shotgun (WGS) entry which is preliminary data.</text>
</comment>
<reference evidence="4 5" key="1">
    <citation type="journal article" date="2019" name="Int. J. Syst. Evol. Microbiol.">
        <title>The Global Catalogue of Microorganisms (GCM) 10K type strain sequencing project: providing services to taxonomists for standard genome sequencing and annotation.</title>
        <authorList>
            <consortium name="The Broad Institute Genomics Platform"/>
            <consortium name="The Broad Institute Genome Sequencing Center for Infectious Disease"/>
            <person name="Wu L."/>
            <person name="Ma J."/>
        </authorList>
    </citation>
    <scope>NUCLEOTIDE SEQUENCE [LARGE SCALE GENOMIC DNA]</scope>
    <source>
        <strain evidence="4 5">JCM 12149</strain>
    </source>
</reference>
<accession>A0ABN0Z8S8</accession>
<evidence type="ECO:0000313" key="4">
    <source>
        <dbReference type="EMBL" id="GAA0437418.1"/>
    </source>
</evidence>
<dbReference type="PANTHER" id="PTHR12304:SF4">
    <property type="entry name" value="URIDINE NUCLEOSIDASE"/>
    <property type="match status" value="1"/>
</dbReference>
<dbReference type="InterPro" id="IPR001910">
    <property type="entry name" value="Inosine/uridine_hydrolase_dom"/>
</dbReference>
<dbReference type="CDD" id="cd02651">
    <property type="entry name" value="nuc_hydro_IU_UC_XIUA"/>
    <property type="match status" value="1"/>
</dbReference>
<dbReference type="SUPFAM" id="SSF53590">
    <property type="entry name" value="Nucleoside hydrolase"/>
    <property type="match status" value="1"/>
</dbReference>
<sequence length="309" mass="33243">MDKRVMIDCDPGHDDAMAILLAASNVSNLSIEAITTVAGNVGVDKNTINALRVCELAGLDDTLVAKGADRPLVRDSLEAAHVHGDSGLDGTSLPESPVKQADGAHAVDILIDKLMASEGDISIAAIGPLTNIALAMRKKPEIIPRINEITMMGGGTYGNRTPAAEFNIYADAEAAKVVFESGVPMTMFGLDVTHQVLATDERMKQLAAINTPEAAAVTDMLRFYSGAYKEKFSGAALHDPCPVAYLIEPAMFQLEKVRADVEIKGEFTYGMTVIDAEGQSSRTPNVQFAREIDSNRFWQLFLQALSEMR</sequence>
<dbReference type="InterPro" id="IPR023186">
    <property type="entry name" value="IUNH"/>
</dbReference>
<keyword evidence="2" id="KW-0326">Glycosidase</keyword>
<gene>
    <name evidence="4" type="ORF">GCM10008983_12810</name>
</gene>
<keyword evidence="1 4" id="KW-0378">Hydrolase</keyword>
<dbReference type="PANTHER" id="PTHR12304">
    <property type="entry name" value="INOSINE-URIDINE PREFERRING NUCLEOSIDE HYDROLASE"/>
    <property type="match status" value="1"/>
</dbReference>
<evidence type="ECO:0000256" key="1">
    <source>
        <dbReference type="ARBA" id="ARBA00022801"/>
    </source>
</evidence>
<proteinExistence type="predicted"/>
<dbReference type="Pfam" id="PF01156">
    <property type="entry name" value="IU_nuc_hydro"/>
    <property type="match status" value="1"/>
</dbReference>
<dbReference type="InterPro" id="IPR036452">
    <property type="entry name" value="Ribo_hydro-like"/>
</dbReference>
<evidence type="ECO:0000256" key="2">
    <source>
        <dbReference type="ARBA" id="ARBA00023295"/>
    </source>
</evidence>
<dbReference type="RefSeq" id="WP_343751892.1">
    <property type="nucleotide sequence ID" value="NZ_BAAADM010000032.1"/>
</dbReference>
<organism evidence="4 5">
    <name type="scientific">Lentibacillus halophilus</name>
    <dbReference type="NCBI Taxonomy" id="295065"/>
    <lineage>
        <taxon>Bacteria</taxon>
        <taxon>Bacillati</taxon>
        <taxon>Bacillota</taxon>
        <taxon>Bacilli</taxon>
        <taxon>Bacillales</taxon>
        <taxon>Bacillaceae</taxon>
        <taxon>Lentibacillus</taxon>
    </lineage>
</organism>